<dbReference type="AlphaFoldDB" id="A0A0S3RH37"/>
<evidence type="ECO:0000313" key="2">
    <source>
        <dbReference type="Proteomes" id="UP000291084"/>
    </source>
</evidence>
<organism evidence="1 2">
    <name type="scientific">Vigna angularis var. angularis</name>
    <dbReference type="NCBI Taxonomy" id="157739"/>
    <lineage>
        <taxon>Eukaryota</taxon>
        <taxon>Viridiplantae</taxon>
        <taxon>Streptophyta</taxon>
        <taxon>Embryophyta</taxon>
        <taxon>Tracheophyta</taxon>
        <taxon>Spermatophyta</taxon>
        <taxon>Magnoliopsida</taxon>
        <taxon>eudicotyledons</taxon>
        <taxon>Gunneridae</taxon>
        <taxon>Pentapetalae</taxon>
        <taxon>rosids</taxon>
        <taxon>fabids</taxon>
        <taxon>Fabales</taxon>
        <taxon>Fabaceae</taxon>
        <taxon>Papilionoideae</taxon>
        <taxon>50 kb inversion clade</taxon>
        <taxon>NPAAA clade</taxon>
        <taxon>indigoferoid/millettioid clade</taxon>
        <taxon>Phaseoleae</taxon>
        <taxon>Vigna</taxon>
    </lineage>
</organism>
<gene>
    <name evidence="1" type="primary">Vigan.02G290700</name>
    <name evidence="1" type="ORF">VIGAN_02290700</name>
</gene>
<reference evidence="1 2" key="1">
    <citation type="journal article" date="2015" name="Sci. Rep.">
        <title>The power of single molecule real-time sequencing technology in the de novo assembly of a eukaryotic genome.</title>
        <authorList>
            <person name="Sakai H."/>
            <person name="Naito K."/>
            <person name="Ogiso-Tanaka E."/>
            <person name="Takahashi Y."/>
            <person name="Iseki K."/>
            <person name="Muto C."/>
            <person name="Satou K."/>
            <person name="Teruya K."/>
            <person name="Shiroma A."/>
            <person name="Shimoji M."/>
            <person name="Hirano T."/>
            <person name="Itoh T."/>
            <person name="Kaga A."/>
            <person name="Tomooka N."/>
        </authorList>
    </citation>
    <scope>NUCLEOTIDE SEQUENCE [LARGE SCALE GENOMIC DNA]</scope>
    <source>
        <strain evidence="2">cv. Shumari</strain>
    </source>
</reference>
<dbReference type="Proteomes" id="UP000291084">
    <property type="component" value="Chromosome 2"/>
</dbReference>
<proteinExistence type="predicted"/>
<dbReference type="PANTHER" id="PTHR11439:SF470">
    <property type="entry name" value="CYSTEINE-RICH RLK (RECEPTOR-LIKE PROTEIN KINASE) 8"/>
    <property type="match status" value="1"/>
</dbReference>
<sequence length="101" mass="11291">MNDLHLPLPQPATIYCDNMSAIKIATNQVFHERTKHIEIDCHLIREKVQQGIVKLLPIHTTLQLADILTKPLPPSTFHSINSKLGTLNIYAKLEGGCQNAL</sequence>
<dbReference type="CDD" id="cd09272">
    <property type="entry name" value="RNase_HI_RT_Ty1"/>
    <property type="match status" value="1"/>
</dbReference>
<name>A0A0S3RH37_PHAAN</name>
<evidence type="ECO:0000313" key="1">
    <source>
        <dbReference type="EMBL" id="BAT79956.1"/>
    </source>
</evidence>
<accession>A0A0S3RH37</accession>
<keyword evidence="2" id="KW-1185">Reference proteome</keyword>
<protein>
    <recommendedName>
        <fullName evidence="3">Copia protein</fullName>
    </recommendedName>
</protein>
<dbReference type="OrthoDB" id="414945at2759"/>
<evidence type="ECO:0008006" key="3">
    <source>
        <dbReference type="Google" id="ProtNLM"/>
    </source>
</evidence>
<dbReference type="EMBL" id="AP015035">
    <property type="protein sequence ID" value="BAT79956.1"/>
    <property type="molecule type" value="Genomic_DNA"/>
</dbReference>
<dbReference type="PANTHER" id="PTHR11439">
    <property type="entry name" value="GAG-POL-RELATED RETROTRANSPOSON"/>
    <property type="match status" value="1"/>
</dbReference>